<dbReference type="EMBL" id="CADIJM010000003">
    <property type="protein sequence ID" value="CAB3696933.1"/>
    <property type="molecule type" value="Genomic_DNA"/>
</dbReference>
<name>A0A6S7ANI5_9BURK</name>
<accession>A0A6S7ANI5</accession>
<sequence length="276" mass="29606">MYEHNTGEEGAADAQGRAERWERFSARGAERCIGYARKLVSKTHTAPQPQDVILSGVVGSKGGIGRVRMSALKQYGFLKGDAKTNFSADALAKKISAAPPEELLALYREAVLRPTIFKKLFDTFHGDTVSKAKLKQRAADLKVHPDETAACVDLYLSGMVTAELVSMDGDQVVHLASSDVAAQPPVVHAEDAESDLSDDSSELEDLSAMRNGTDLKDGASPKDNPDVAGAIKSPGVKEEVAQGPRAVFNVSVTLDSSLDIDKLQKQLELLQRFGAI</sequence>
<reference evidence="1 2" key="1">
    <citation type="submission" date="2020-04" db="EMBL/GenBank/DDBJ databases">
        <authorList>
            <person name="De Canck E."/>
        </authorList>
    </citation>
    <scope>NUCLEOTIDE SEQUENCE [LARGE SCALE GENOMIC DNA]</scope>
    <source>
        <strain evidence="1 2">LMG 26690</strain>
    </source>
</reference>
<dbReference type="Proteomes" id="UP000494214">
    <property type="component" value="Unassembled WGS sequence"/>
</dbReference>
<protein>
    <submittedName>
        <fullName evidence="1">Uncharacterized protein</fullName>
    </submittedName>
</protein>
<evidence type="ECO:0000313" key="2">
    <source>
        <dbReference type="Proteomes" id="UP000494214"/>
    </source>
</evidence>
<keyword evidence="2" id="KW-1185">Reference proteome</keyword>
<dbReference type="RefSeq" id="WP_175123292.1">
    <property type="nucleotide sequence ID" value="NZ_CADIJM010000003.1"/>
</dbReference>
<proteinExistence type="predicted"/>
<dbReference type="AlphaFoldDB" id="A0A6S7ANI5"/>
<gene>
    <name evidence="1" type="ORF">LMG26690_02418</name>
</gene>
<evidence type="ECO:0000313" key="1">
    <source>
        <dbReference type="EMBL" id="CAB3696933.1"/>
    </source>
</evidence>
<organism evidence="1 2">
    <name type="scientific">Achromobacter animicus</name>
    <dbReference type="NCBI Taxonomy" id="1389935"/>
    <lineage>
        <taxon>Bacteria</taxon>
        <taxon>Pseudomonadati</taxon>
        <taxon>Pseudomonadota</taxon>
        <taxon>Betaproteobacteria</taxon>
        <taxon>Burkholderiales</taxon>
        <taxon>Alcaligenaceae</taxon>
        <taxon>Achromobacter</taxon>
    </lineage>
</organism>